<reference evidence="2" key="1">
    <citation type="submission" date="2019-05" db="EMBL/GenBank/DDBJ databases">
        <title>Annotation for the trematode Paragonimus heterotremus.</title>
        <authorList>
            <person name="Choi Y.-J."/>
        </authorList>
    </citation>
    <scope>NUCLEOTIDE SEQUENCE</scope>
    <source>
        <strain evidence="2">LC</strain>
    </source>
</reference>
<evidence type="ECO:0000313" key="2">
    <source>
        <dbReference type="EMBL" id="KAF5405627.1"/>
    </source>
</evidence>
<evidence type="ECO:0000313" key="3">
    <source>
        <dbReference type="Proteomes" id="UP000748531"/>
    </source>
</evidence>
<accession>A0A8J4TN10</accession>
<proteinExistence type="predicted"/>
<comment type="caution">
    <text evidence="2">The sequence shown here is derived from an EMBL/GenBank/DDBJ whole genome shotgun (WGS) entry which is preliminary data.</text>
</comment>
<organism evidence="2 3">
    <name type="scientific">Paragonimus heterotremus</name>
    <dbReference type="NCBI Taxonomy" id="100268"/>
    <lineage>
        <taxon>Eukaryota</taxon>
        <taxon>Metazoa</taxon>
        <taxon>Spiralia</taxon>
        <taxon>Lophotrochozoa</taxon>
        <taxon>Platyhelminthes</taxon>
        <taxon>Trematoda</taxon>
        <taxon>Digenea</taxon>
        <taxon>Plagiorchiida</taxon>
        <taxon>Troglotremata</taxon>
        <taxon>Troglotrematidae</taxon>
        <taxon>Paragonimus</taxon>
    </lineage>
</organism>
<dbReference type="EMBL" id="LUCH01000265">
    <property type="protein sequence ID" value="KAF5405627.1"/>
    <property type="molecule type" value="Genomic_DNA"/>
</dbReference>
<sequence length="299" mass="34457">MDRGVNRRRKFRKYAKFPVSSQATGPHVVWHGTEEVPFDPVTERNMEIGVPYSVNKQRRWELRDQLQKCMETETGSDKRVVYGLDPVFRGKAEFCFIKDSDEPLKVLDKGTNISSLLQNCGDPVNTTKKSSVNRERMLNKARNHRDHHRPRGSKEIPLKAEDNPSTQAGPKMSYVAFEPPVYLPKSEIRRSKCYWDRWGVVELKQKHRRQVRNVKHEKECDEFNDEFDDDVCSDEQDGSTNLNTESLKEQPTETNDAEDVSHERTLSTSSVASSESWVLVDFPCTTEAGFPDNKPVIPR</sequence>
<gene>
    <name evidence="2" type="ORF">PHET_00939</name>
</gene>
<feature type="compositionally biased region" description="Basic residues" evidence="1">
    <location>
        <begin position="139"/>
        <end position="151"/>
    </location>
</feature>
<dbReference type="AlphaFoldDB" id="A0A8J4TN10"/>
<evidence type="ECO:0000256" key="1">
    <source>
        <dbReference type="SAM" id="MobiDB-lite"/>
    </source>
</evidence>
<feature type="region of interest" description="Disordered" evidence="1">
    <location>
        <begin position="139"/>
        <end position="171"/>
    </location>
</feature>
<dbReference type="OrthoDB" id="6247137at2759"/>
<dbReference type="Proteomes" id="UP000748531">
    <property type="component" value="Unassembled WGS sequence"/>
</dbReference>
<feature type="region of interest" description="Disordered" evidence="1">
    <location>
        <begin position="226"/>
        <end position="273"/>
    </location>
</feature>
<name>A0A8J4TN10_9TREM</name>
<feature type="compositionally biased region" description="Acidic residues" evidence="1">
    <location>
        <begin position="226"/>
        <end position="237"/>
    </location>
</feature>
<feature type="compositionally biased region" description="Basic and acidic residues" evidence="1">
    <location>
        <begin position="152"/>
        <end position="162"/>
    </location>
</feature>
<protein>
    <submittedName>
        <fullName evidence="2">Uncharacterized protein</fullName>
    </submittedName>
</protein>
<keyword evidence="3" id="KW-1185">Reference proteome</keyword>